<feature type="region of interest" description="Disordered" evidence="1">
    <location>
        <begin position="67"/>
        <end position="93"/>
    </location>
</feature>
<gene>
    <name evidence="2" type="ORF">ACFOD7_02605</name>
</gene>
<evidence type="ECO:0000256" key="1">
    <source>
        <dbReference type="SAM" id="MobiDB-lite"/>
    </source>
</evidence>
<reference evidence="3" key="1">
    <citation type="journal article" date="2019" name="Int. J. Syst. Evol. Microbiol.">
        <title>The Global Catalogue of Microorganisms (GCM) 10K type strain sequencing project: providing services to taxonomists for standard genome sequencing and annotation.</title>
        <authorList>
            <consortium name="The Broad Institute Genomics Platform"/>
            <consortium name="The Broad Institute Genome Sequencing Center for Infectious Disease"/>
            <person name="Wu L."/>
            <person name="Ma J."/>
        </authorList>
    </citation>
    <scope>NUCLEOTIDE SEQUENCE [LARGE SCALE GENOMIC DNA]</scope>
    <source>
        <strain evidence="3">KCTC 52239</strain>
    </source>
</reference>
<protein>
    <submittedName>
        <fullName evidence="2">Uncharacterized protein</fullName>
    </submittedName>
</protein>
<organism evidence="2 3">
    <name type="scientific">Paracoccus fontiphilus</name>
    <dbReference type="NCBI Taxonomy" id="1815556"/>
    <lineage>
        <taxon>Bacteria</taxon>
        <taxon>Pseudomonadati</taxon>
        <taxon>Pseudomonadota</taxon>
        <taxon>Alphaproteobacteria</taxon>
        <taxon>Rhodobacterales</taxon>
        <taxon>Paracoccaceae</taxon>
        <taxon>Paracoccus</taxon>
    </lineage>
</organism>
<name>A0ABV7ID90_9RHOB</name>
<feature type="compositionally biased region" description="Polar residues" evidence="1">
    <location>
        <begin position="80"/>
        <end position="91"/>
    </location>
</feature>
<dbReference type="Proteomes" id="UP001595557">
    <property type="component" value="Unassembled WGS sequence"/>
</dbReference>
<proteinExistence type="predicted"/>
<dbReference type="RefSeq" id="WP_207465148.1">
    <property type="nucleotide sequence ID" value="NZ_JAFNAW010000003.1"/>
</dbReference>
<sequence>MSGFYSEWSPGISTDNIKIFTAGGAHSIEQTEAVDIKIPSLGPVGKSNLRIFTRKSLVEITTVTNSAPSSDLNDIPDRSIAQNAPQTSGAPNQAGVDLAKSVNSVKRWTISLLIILILVVLLK</sequence>
<comment type="caution">
    <text evidence="2">The sequence shown here is derived from an EMBL/GenBank/DDBJ whole genome shotgun (WGS) entry which is preliminary data.</text>
</comment>
<evidence type="ECO:0000313" key="3">
    <source>
        <dbReference type="Proteomes" id="UP001595557"/>
    </source>
</evidence>
<evidence type="ECO:0000313" key="2">
    <source>
        <dbReference type="EMBL" id="MFC3166935.1"/>
    </source>
</evidence>
<dbReference type="EMBL" id="JBHRTE010000010">
    <property type="protein sequence ID" value="MFC3166935.1"/>
    <property type="molecule type" value="Genomic_DNA"/>
</dbReference>
<keyword evidence="3" id="KW-1185">Reference proteome</keyword>
<accession>A0ABV7ID90</accession>